<comment type="similarity">
    <text evidence="1">Belongs to the saccharopine dehydrogenase family.</text>
</comment>
<dbReference type="Gene3D" id="3.40.50.720">
    <property type="entry name" value="NAD(P)-binding Rossmann-like Domain"/>
    <property type="match status" value="1"/>
</dbReference>
<dbReference type="InterPro" id="IPR005097">
    <property type="entry name" value="Sacchrp_dh_NADP-bd"/>
</dbReference>
<keyword evidence="4" id="KW-1185">Reference proteome</keyword>
<evidence type="ECO:0000313" key="3">
    <source>
        <dbReference type="EMBL" id="KAF2796929.1"/>
    </source>
</evidence>
<evidence type="ECO:0000313" key="4">
    <source>
        <dbReference type="Proteomes" id="UP000799757"/>
    </source>
</evidence>
<feature type="domain" description="Saccharopine dehydrogenase NADP binding" evidence="2">
    <location>
        <begin position="8"/>
        <end position="136"/>
    </location>
</feature>
<dbReference type="SUPFAM" id="SSF51735">
    <property type="entry name" value="NAD(P)-binding Rossmann-fold domains"/>
    <property type="match status" value="1"/>
</dbReference>
<evidence type="ECO:0000256" key="1">
    <source>
        <dbReference type="ARBA" id="ARBA00038048"/>
    </source>
</evidence>
<dbReference type="GO" id="GO:0005739">
    <property type="term" value="C:mitochondrion"/>
    <property type="evidence" value="ECO:0007669"/>
    <property type="project" value="TreeGrafter"/>
</dbReference>
<reference evidence="3" key="1">
    <citation type="journal article" date="2020" name="Stud. Mycol.">
        <title>101 Dothideomycetes genomes: a test case for predicting lifestyles and emergence of pathogens.</title>
        <authorList>
            <person name="Haridas S."/>
            <person name="Albert R."/>
            <person name="Binder M."/>
            <person name="Bloem J."/>
            <person name="Labutti K."/>
            <person name="Salamov A."/>
            <person name="Andreopoulos B."/>
            <person name="Baker S."/>
            <person name="Barry K."/>
            <person name="Bills G."/>
            <person name="Bluhm B."/>
            <person name="Cannon C."/>
            <person name="Castanera R."/>
            <person name="Culley D."/>
            <person name="Daum C."/>
            <person name="Ezra D."/>
            <person name="Gonzalez J."/>
            <person name="Henrissat B."/>
            <person name="Kuo A."/>
            <person name="Liang C."/>
            <person name="Lipzen A."/>
            <person name="Lutzoni F."/>
            <person name="Magnuson J."/>
            <person name="Mondo S."/>
            <person name="Nolan M."/>
            <person name="Ohm R."/>
            <person name="Pangilinan J."/>
            <person name="Park H.-J."/>
            <person name="Ramirez L."/>
            <person name="Alfaro M."/>
            <person name="Sun H."/>
            <person name="Tritt A."/>
            <person name="Yoshinaga Y."/>
            <person name="Zwiers L.-H."/>
            <person name="Turgeon B."/>
            <person name="Goodwin S."/>
            <person name="Spatafora J."/>
            <person name="Crous P."/>
            <person name="Grigoriev I."/>
        </authorList>
    </citation>
    <scope>NUCLEOTIDE SEQUENCE</scope>
    <source>
        <strain evidence="3">CBS 109.77</strain>
    </source>
</reference>
<dbReference type="Proteomes" id="UP000799757">
    <property type="component" value="Unassembled WGS sequence"/>
</dbReference>
<dbReference type="GO" id="GO:0005886">
    <property type="term" value="C:plasma membrane"/>
    <property type="evidence" value="ECO:0007669"/>
    <property type="project" value="TreeGrafter"/>
</dbReference>
<evidence type="ECO:0000259" key="2">
    <source>
        <dbReference type="Pfam" id="PF03435"/>
    </source>
</evidence>
<dbReference type="InterPro" id="IPR036291">
    <property type="entry name" value="NAD(P)-bd_dom_sf"/>
</dbReference>
<protein>
    <recommendedName>
        <fullName evidence="2">Saccharopine dehydrogenase NADP binding domain-containing protein</fullName>
    </recommendedName>
</protein>
<name>A0A6A6XKG6_9PLEO</name>
<gene>
    <name evidence="3" type="ORF">K505DRAFT_270528</name>
</gene>
<organism evidence="3 4">
    <name type="scientific">Melanomma pulvis-pyrius CBS 109.77</name>
    <dbReference type="NCBI Taxonomy" id="1314802"/>
    <lineage>
        <taxon>Eukaryota</taxon>
        <taxon>Fungi</taxon>
        <taxon>Dikarya</taxon>
        <taxon>Ascomycota</taxon>
        <taxon>Pezizomycotina</taxon>
        <taxon>Dothideomycetes</taxon>
        <taxon>Pleosporomycetidae</taxon>
        <taxon>Pleosporales</taxon>
        <taxon>Melanommataceae</taxon>
        <taxon>Melanomma</taxon>
    </lineage>
</organism>
<dbReference type="InterPro" id="IPR051276">
    <property type="entry name" value="Saccharopine_DH-like_oxidrdct"/>
</dbReference>
<dbReference type="GO" id="GO:0009247">
    <property type="term" value="P:glycolipid biosynthetic process"/>
    <property type="evidence" value="ECO:0007669"/>
    <property type="project" value="TreeGrafter"/>
</dbReference>
<accession>A0A6A6XKG6</accession>
<dbReference type="GO" id="GO:0005811">
    <property type="term" value="C:lipid droplet"/>
    <property type="evidence" value="ECO:0007669"/>
    <property type="project" value="TreeGrafter"/>
</dbReference>
<dbReference type="OrthoDB" id="10268090at2759"/>
<sequence length="402" mass="43967">MSNPEFDIILLGATGYTGTITAEHITSNFPTTLKWAIAGRSLTGLETLEAQLKTLNPDRNPPVTILAHLEKDELHILVRRTSVMINSIGPYHRYSEPIVKACADEGVHYVDFSTETPWIAEMVARYHDTARSNNAIMIHAASNSSAPPDLLAWLIASKIRKKSRKATKQIIARGKLTMVGMGGGSANTVLSSVQRYGVGWLLNPDPLSLVPQGNQHGKGSKSWTWGFRKHPELGTLTPSLTGVSNTAVVQRSAYLQPSLYTKDFTYTEYNPAPHPFGAIVITLLTKFMVLFLALPPIRKLLSKLIYKPGHGPDWRENAKSESVVIDAVGEGVDGMRVKGKFVWTGAVVHVSAVLVAEAAAVLVEMGKRQECEGMGGMQTPSFLGNELVERLRILGCLFEIEK</sequence>
<dbReference type="AlphaFoldDB" id="A0A6A6XKG6"/>
<dbReference type="PANTHER" id="PTHR12286">
    <property type="entry name" value="SACCHAROPINE DEHYDROGENASE-LIKE OXIDOREDUCTASE"/>
    <property type="match status" value="1"/>
</dbReference>
<dbReference type="EMBL" id="MU001819">
    <property type="protein sequence ID" value="KAF2796929.1"/>
    <property type="molecule type" value="Genomic_DNA"/>
</dbReference>
<proteinExistence type="inferred from homology"/>
<dbReference type="PANTHER" id="PTHR12286:SF5">
    <property type="entry name" value="SACCHAROPINE DEHYDROGENASE-LIKE OXIDOREDUCTASE"/>
    <property type="match status" value="1"/>
</dbReference>
<dbReference type="Pfam" id="PF03435">
    <property type="entry name" value="Sacchrp_dh_NADP"/>
    <property type="match status" value="1"/>
</dbReference>